<keyword evidence="5 12" id="KW-0138">CF(0)</keyword>
<evidence type="ECO:0000256" key="13">
    <source>
        <dbReference type="SAM" id="Phobius"/>
    </source>
</evidence>
<keyword evidence="6 12" id="KW-0812">Transmembrane</keyword>
<protein>
    <recommendedName>
        <fullName evidence="12">ATP synthase complex subunit 8</fullName>
    </recommendedName>
</protein>
<evidence type="ECO:0000313" key="14">
    <source>
        <dbReference type="EMBL" id="AZL93312.1"/>
    </source>
</evidence>
<feature type="transmembrane region" description="Helical" evidence="13">
    <location>
        <begin position="6"/>
        <end position="32"/>
    </location>
</feature>
<evidence type="ECO:0000256" key="11">
    <source>
        <dbReference type="ARBA" id="ARBA00023136"/>
    </source>
</evidence>
<keyword evidence="11 13" id="KW-0472">Membrane</keyword>
<evidence type="ECO:0000256" key="7">
    <source>
        <dbReference type="ARBA" id="ARBA00022781"/>
    </source>
</evidence>
<evidence type="ECO:0000256" key="6">
    <source>
        <dbReference type="ARBA" id="ARBA00022692"/>
    </source>
</evidence>
<keyword evidence="9 12" id="KW-0406">Ion transport</keyword>
<evidence type="ECO:0000256" key="12">
    <source>
        <dbReference type="RuleBase" id="RU003661"/>
    </source>
</evidence>
<dbReference type="Pfam" id="PF00895">
    <property type="entry name" value="ATP-synt_8"/>
    <property type="match status" value="1"/>
</dbReference>
<dbReference type="GO" id="GO:0045259">
    <property type="term" value="C:proton-transporting ATP synthase complex"/>
    <property type="evidence" value="ECO:0007669"/>
    <property type="project" value="UniProtKB-KW"/>
</dbReference>
<sequence length="51" mass="6643">MPQMSSLFWFNLFILTILMFYIFMCLNFYFYWPKKNFLNFKSKKKIMHWKW</sequence>
<dbReference type="AlphaFoldDB" id="A0A3S8V0Z0"/>
<keyword evidence="7 12" id="KW-0375">Hydrogen ion transport</keyword>
<evidence type="ECO:0000256" key="5">
    <source>
        <dbReference type="ARBA" id="ARBA00022547"/>
    </source>
</evidence>
<name>A0A3S8V0Z0_9HYME</name>
<evidence type="ECO:0000256" key="10">
    <source>
        <dbReference type="ARBA" id="ARBA00023128"/>
    </source>
</evidence>
<evidence type="ECO:0000256" key="3">
    <source>
        <dbReference type="ARBA" id="ARBA00011291"/>
    </source>
</evidence>
<reference evidence="14" key="1">
    <citation type="journal article" date="2018" name="Mol. Phylogenet. Evol.">
        <title>Mitochondrial phylogenomics of the Hymenoptera.</title>
        <authorList>
            <person name="Tang P."/>
            <person name="Zhu J.C."/>
            <person name="Zheng B.Y."/>
            <person name="Wei S.J."/>
            <person name="Sharkey M."/>
            <person name="Chen X.X."/>
            <person name="Vogler A.P."/>
        </authorList>
    </citation>
    <scope>NUCLEOTIDE SEQUENCE</scope>
</reference>
<evidence type="ECO:0000256" key="8">
    <source>
        <dbReference type="ARBA" id="ARBA00022989"/>
    </source>
</evidence>
<dbReference type="GO" id="GO:0015986">
    <property type="term" value="P:proton motive force-driven ATP synthesis"/>
    <property type="evidence" value="ECO:0007669"/>
    <property type="project" value="InterPro"/>
</dbReference>
<evidence type="ECO:0000256" key="4">
    <source>
        <dbReference type="ARBA" id="ARBA00022448"/>
    </source>
</evidence>
<organism evidence="14">
    <name type="scientific">Ismarus sp. ZJUH_2016020</name>
    <dbReference type="NCBI Taxonomy" id="2491162"/>
    <lineage>
        <taxon>Eukaryota</taxon>
        <taxon>Metazoa</taxon>
        <taxon>Ecdysozoa</taxon>
        <taxon>Arthropoda</taxon>
        <taxon>Hexapoda</taxon>
        <taxon>Insecta</taxon>
        <taxon>Pterygota</taxon>
        <taxon>Neoptera</taxon>
        <taxon>Endopterygota</taxon>
        <taxon>Hymenoptera</taxon>
        <taxon>Apocrita</taxon>
        <taxon>Proctotrupomorpha</taxon>
        <taxon>Diaprioidea</taxon>
        <taxon>Diapriidae</taxon>
        <taxon>Ismarinae</taxon>
        <taxon>Ismarus</taxon>
    </lineage>
</organism>
<dbReference type="InterPro" id="IPR001421">
    <property type="entry name" value="ATP8_metazoa"/>
</dbReference>
<comment type="subunit">
    <text evidence="3">F-type ATPases have 2 components, CF(1) - the catalytic core - and CF(0) - the membrane proton channel.</text>
</comment>
<keyword evidence="4 12" id="KW-0813">Transport</keyword>
<accession>A0A3S8V0Z0</accession>
<comment type="subcellular location">
    <subcellularLocation>
        <location evidence="1 12">Mitochondrion membrane</location>
        <topology evidence="1 12">Single-pass membrane protein</topology>
    </subcellularLocation>
</comment>
<evidence type="ECO:0000256" key="1">
    <source>
        <dbReference type="ARBA" id="ARBA00004304"/>
    </source>
</evidence>
<evidence type="ECO:0000256" key="9">
    <source>
        <dbReference type="ARBA" id="ARBA00023065"/>
    </source>
</evidence>
<keyword evidence="10 12" id="KW-0496">Mitochondrion</keyword>
<gene>
    <name evidence="14" type="primary">atp8</name>
</gene>
<dbReference type="EMBL" id="MG923501">
    <property type="protein sequence ID" value="AZL93312.1"/>
    <property type="molecule type" value="Genomic_DNA"/>
</dbReference>
<geneLocation type="mitochondrion" evidence="14"/>
<proteinExistence type="inferred from homology"/>
<dbReference type="GO" id="GO:0015078">
    <property type="term" value="F:proton transmembrane transporter activity"/>
    <property type="evidence" value="ECO:0007669"/>
    <property type="project" value="InterPro"/>
</dbReference>
<evidence type="ECO:0000256" key="2">
    <source>
        <dbReference type="ARBA" id="ARBA00008892"/>
    </source>
</evidence>
<dbReference type="GO" id="GO:0031966">
    <property type="term" value="C:mitochondrial membrane"/>
    <property type="evidence" value="ECO:0007669"/>
    <property type="project" value="UniProtKB-SubCell"/>
</dbReference>
<comment type="similarity">
    <text evidence="2 12">Belongs to the ATPase protein 8 family.</text>
</comment>
<keyword evidence="8 13" id="KW-1133">Transmembrane helix</keyword>